<sequence length="361" mass="40607">MSIQDLPEELRTKDIFHHIDMGFVNRRLCMTALGREGREYYAEHASPGDDHFSRLHNDHLLVTMLEDHCEYYSAPTLLEALESGGARTVFRSTEKLTACPEIYDAMHVEHAVELPLDYGMPVVISYHTNHVVSDTGRMTLAEGSRKNYVQSIIGLLHKEPDRYRIEPMVIGAPWLDHPRNGEDNGALMFFGRDHGEVLPEDIEQFSALKDVAVAGVDEWQEVMSRMPEKAVKEAIASLLLEPSKKDWGGESDDHFSGNVVVGKRRRTAAFLLKGPTNFREMTLEMMGKRADQLVRLTKTDAEIYVVQHSHLIGDAVRTTLRALSIQPGGTKKKYCLIDGLATYRLLKAYGKLDVFADVAGI</sequence>
<gene>
    <name evidence="1" type="ORF">N4264_20280</name>
</gene>
<dbReference type="RefSeq" id="WP_261694043.1">
    <property type="nucleotide sequence ID" value="NZ_CP104694.1"/>
</dbReference>
<proteinExistence type="predicted"/>
<protein>
    <submittedName>
        <fullName evidence="1">Uncharacterized protein</fullName>
    </submittedName>
</protein>
<reference evidence="1" key="1">
    <citation type="submission" date="2022-09" db="EMBL/GenBank/DDBJ databases">
        <title>Tahibacter sp. nov., isolated from a fresh water.</title>
        <authorList>
            <person name="Baek J.H."/>
            <person name="Lee J.K."/>
            <person name="Kim J.M."/>
            <person name="Jeon C.O."/>
        </authorList>
    </citation>
    <scope>NUCLEOTIDE SEQUENCE</scope>
    <source>
        <strain evidence="1">W38</strain>
    </source>
</reference>
<evidence type="ECO:0000313" key="2">
    <source>
        <dbReference type="Proteomes" id="UP001064632"/>
    </source>
</evidence>
<organism evidence="1 2">
    <name type="scientific">Tahibacter amnicola</name>
    <dbReference type="NCBI Taxonomy" id="2976241"/>
    <lineage>
        <taxon>Bacteria</taxon>
        <taxon>Pseudomonadati</taxon>
        <taxon>Pseudomonadota</taxon>
        <taxon>Gammaproteobacteria</taxon>
        <taxon>Lysobacterales</taxon>
        <taxon>Rhodanobacteraceae</taxon>
        <taxon>Tahibacter</taxon>
    </lineage>
</organism>
<dbReference type="EMBL" id="CP104694">
    <property type="protein sequence ID" value="UXI67067.1"/>
    <property type="molecule type" value="Genomic_DNA"/>
</dbReference>
<dbReference type="Proteomes" id="UP001064632">
    <property type="component" value="Chromosome"/>
</dbReference>
<keyword evidence="2" id="KW-1185">Reference proteome</keyword>
<evidence type="ECO:0000313" key="1">
    <source>
        <dbReference type="EMBL" id="UXI67067.1"/>
    </source>
</evidence>
<name>A0ABY6BB85_9GAMM</name>
<accession>A0ABY6BB85</accession>